<accession>N9WCI3</accession>
<organism evidence="2 3">
    <name type="scientific">Clostridium thermobutyricum</name>
    <dbReference type="NCBI Taxonomy" id="29372"/>
    <lineage>
        <taxon>Bacteria</taxon>
        <taxon>Bacillati</taxon>
        <taxon>Bacillota</taxon>
        <taxon>Clostridia</taxon>
        <taxon>Eubacteriales</taxon>
        <taxon>Clostridiaceae</taxon>
        <taxon>Clostridium</taxon>
    </lineage>
</organism>
<dbReference type="eggNOG" id="COG1876">
    <property type="taxonomic scope" value="Bacteria"/>
</dbReference>
<dbReference type="SUPFAM" id="SSF55166">
    <property type="entry name" value="Hedgehog/DD-peptidase"/>
    <property type="match status" value="1"/>
</dbReference>
<dbReference type="GO" id="GO:0008233">
    <property type="term" value="F:peptidase activity"/>
    <property type="evidence" value="ECO:0007669"/>
    <property type="project" value="InterPro"/>
</dbReference>
<feature type="domain" description="D-alanyl-D-alanine carboxypeptidase-like core" evidence="1">
    <location>
        <begin position="104"/>
        <end position="232"/>
    </location>
</feature>
<dbReference type="HOGENOM" id="CLU_054193_5_0_9"/>
<dbReference type="CDD" id="cd14852">
    <property type="entry name" value="LD-carboxypeptidase"/>
    <property type="match status" value="1"/>
</dbReference>
<dbReference type="AlphaFoldDB" id="N9WCI3"/>
<dbReference type="PATRIC" id="fig|999411.4.peg.2296"/>
<keyword evidence="3" id="KW-1185">Reference proteome</keyword>
<dbReference type="PANTHER" id="PTHR34385">
    <property type="entry name" value="D-ALANYL-D-ALANINE CARBOXYPEPTIDASE"/>
    <property type="match status" value="1"/>
</dbReference>
<proteinExistence type="predicted"/>
<dbReference type="InterPro" id="IPR052179">
    <property type="entry name" value="DD-CPase-like"/>
</dbReference>
<dbReference type="PROSITE" id="PS51257">
    <property type="entry name" value="PROKAR_LIPOPROTEIN"/>
    <property type="match status" value="1"/>
</dbReference>
<evidence type="ECO:0000259" key="1">
    <source>
        <dbReference type="Pfam" id="PF02557"/>
    </source>
</evidence>
<evidence type="ECO:0000313" key="3">
    <source>
        <dbReference type="Proteomes" id="UP000013097"/>
    </source>
</evidence>
<protein>
    <recommendedName>
        <fullName evidence="1">D-alanyl-D-alanine carboxypeptidase-like core domain-containing protein</fullName>
    </recommendedName>
</protein>
<comment type="caution">
    <text evidence="2">The sequence shown here is derived from an EMBL/GenBank/DDBJ whole genome shotgun (WGS) entry which is preliminary data.</text>
</comment>
<name>N9WCI3_9CLOT</name>
<evidence type="ECO:0000313" key="2">
    <source>
        <dbReference type="EMBL" id="ENZ00691.1"/>
    </source>
</evidence>
<dbReference type="EMBL" id="AGYT01000012">
    <property type="protein sequence ID" value="ENZ00691.1"/>
    <property type="molecule type" value="Genomic_DNA"/>
</dbReference>
<dbReference type="Gene3D" id="3.30.1380.10">
    <property type="match status" value="1"/>
</dbReference>
<reference evidence="2 3" key="1">
    <citation type="submission" date="2013-01" db="EMBL/GenBank/DDBJ databases">
        <title>The Genome Sequence of Clostridium colicanis 209318.</title>
        <authorList>
            <consortium name="The Broad Institute Genome Sequencing Platform"/>
            <person name="Earl A."/>
            <person name="Ward D."/>
            <person name="Feldgarden M."/>
            <person name="Gevers D."/>
            <person name="Courvalin P."/>
            <person name="Lambert T."/>
            <person name="Walker B."/>
            <person name="Young S.K."/>
            <person name="Zeng Q."/>
            <person name="Gargeya S."/>
            <person name="Fitzgerald M."/>
            <person name="Haas B."/>
            <person name="Abouelleil A."/>
            <person name="Alvarado L."/>
            <person name="Arachchi H.M."/>
            <person name="Berlin A.M."/>
            <person name="Chapman S.B."/>
            <person name="Dewar J."/>
            <person name="Goldberg J."/>
            <person name="Griggs A."/>
            <person name="Gujja S."/>
            <person name="Hansen M."/>
            <person name="Howarth C."/>
            <person name="Imamovic A."/>
            <person name="Larimer J."/>
            <person name="McCowan C."/>
            <person name="Murphy C."/>
            <person name="Neiman D."/>
            <person name="Pearson M."/>
            <person name="Priest M."/>
            <person name="Roberts A."/>
            <person name="Saif S."/>
            <person name="Shea T."/>
            <person name="Sisk P."/>
            <person name="Sykes S."/>
            <person name="Wortman J."/>
            <person name="Nusbaum C."/>
            <person name="Birren B."/>
        </authorList>
    </citation>
    <scope>NUCLEOTIDE SEQUENCE [LARGE SCALE GENOMIC DNA]</scope>
    <source>
        <strain evidence="2 3">209318</strain>
    </source>
</reference>
<dbReference type="PANTHER" id="PTHR34385:SF1">
    <property type="entry name" value="PEPTIDOGLYCAN L-ALANYL-D-GLUTAMATE ENDOPEPTIDASE CWLK"/>
    <property type="match status" value="1"/>
</dbReference>
<dbReference type="InterPro" id="IPR009045">
    <property type="entry name" value="Zn_M74/Hedgehog-like"/>
</dbReference>
<dbReference type="Proteomes" id="UP000013097">
    <property type="component" value="Unassembled WGS sequence"/>
</dbReference>
<dbReference type="InterPro" id="IPR003709">
    <property type="entry name" value="VanY-like_core_dom"/>
</dbReference>
<dbReference type="GO" id="GO:0006508">
    <property type="term" value="P:proteolysis"/>
    <property type="evidence" value="ECO:0007669"/>
    <property type="project" value="InterPro"/>
</dbReference>
<dbReference type="Pfam" id="PF02557">
    <property type="entry name" value="VanY"/>
    <property type="match status" value="1"/>
</dbReference>
<dbReference type="InterPro" id="IPR058193">
    <property type="entry name" value="VanY/YodJ_core_dom"/>
</dbReference>
<gene>
    <name evidence="2" type="ORF">HMPREF1092_02343</name>
</gene>
<sequence length="266" mass="29960">MMNNKTKLVISFGSIIIIGCTISLNKVLANSIVNINEAESPNVEKEDSVQASAQKASKELALLISYKNDENLILCNKTTLLPDDYIPKNIVESNLPFLSYIETTKLNKTVASEAKVMFDAAKNDGINLLGASGYRSHQVQINLFNSRVNAVGKEQALKYSAPPGGSEHETGYAIDILSSDYSRLDSGFENTKAFKWLNENAHKYGFILRYPKDKEKITQYNYEPWHYRYVGKNHAKLIKENKLTLEEYLNEINKKIDVLQLSLNGE</sequence>